<keyword evidence="1" id="KW-0472">Membrane</keyword>
<keyword evidence="3" id="KW-0418">Kinase</keyword>
<evidence type="ECO:0000313" key="4">
    <source>
        <dbReference type="Proteomes" id="UP001302349"/>
    </source>
</evidence>
<organism evidence="3 4">
    <name type="scientific">Imperialibacter roseus</name>
    <dbReference type="NCBI Taxonomy" id="1324217"/>
    <lineage>
        <taxon>Bacteria</taxon>
        <taxon>Pseudomonadati</taxon>
        <taxon>Bacteroidota</taxon>
        <taxon>Cytophagia</taxon>
        <taxon>Cytophagales</taxon>
        <taxon>Flammeovirgaceae</taxon>
        <taxon>Imperialibacter</taxon>
    </lineage>
</organism>
<accession>A0ABZ0IQ56</accession>
<dbReference type="PANTHER" id="PTHR34220">
    <property type="entry name" value="SENSOR HISTIDINE KINASE YPDA"/>
    <property type="match status" value="1"/>
</dbReference>
<feature type="transmembrane region" description="Helical" evidence="1">
    <location>
        <begin position="145"/>
        <end position="166"/>
    </location>
</feature>
<evidence type="ECO:0000259" key="2">
    <source>
        <dbReference type="Pfam" id="PF06580"/>
    </source>
</evidence>
<dbReference type="EMBL" id="CP136051">
    <property type="protein sequence ID" value="WOK07168.1"/>
    <property type="molecule type" value="Genomic_DNA"/>
</dbReference>
<dbReference type="RefSeq" id="WP_317489854.1">
    <property type="nucleotide sequence ID" value="NZ_CP136051.1"/>
</dbReference>
<dbReference type="InterPro" id="IPR050640">
    <property type="entry name" value="Bact_2-comp_sensor_kinase"/>
</dbReference>
<evidence type="ECO:0000256" key="1">
    <source>
        <dbReference type="SAM" id="Phobius"/>
    </source>
</evidence>
<keyword evidence="4" id="KW-1185">Reference proteome</keyword>
<feature type="transmembrane region" description="Helical" evidence="1">
    <location>
        <begin position="70"/>
        <end position="90"/>
    </location>
</feature>
<proteinExistence type="predicted"/>
<evidence type="ECO:0000313" key="3">
    <source>
        <dbReference type="EMBL" id="WOK07168.1"/>
    </source>
</evidence>
<dbReference type="Proteomes" id="UP001302349">
    <property type="component" value="Chromosome"/>
</dbReference>
<dbReference type="GO" id="GO:0016301">
    <property type="term" value="F:kinase activity"/>
    <property type="evidence" value="ECO:0007669"/>
    <property type="project" value="UniProtKB-KW"/>
</dbReference>
<sequence>MPKPITIKTYLSHAAFWLGFLSFYVFVLNGPFTFEKALTQSVINLSVIIPLAYFNMAVLTPKYVSSQSKAASASLIILLIIIGASILTFFHEINLLDAYKPDGFSDRMQPFNNRMPSENLRMQNQPEDGEWSFRARAEPGFSRRIMWFPMFIQTGTIILLTTIYKVTQIASERIKETLMLKSEKLDSELRFLKSQINPHFLFNAMNNIYTLSLLKSDKTPEVVLKLSDMLKYNIYESENKERVPVSKEVAYINNYIAIYILKDNDIKDNIKFEYDTPEDVYLAPMLLTPFVENAFKHGNIEDTSKGRISIDLKVEADLLTFRCQNSLSANKKSKDKEGGIGIANVKRRLELIYPGRHELKTWDTAEEFTVEMKILIS</sequence>
<gene>
    <name evidence="3" type="ORF">RT717_00850</name>
</gene>
<reference evidence="3 4" key="1">
    <citation type="journal article" date="2023" name="Microbiol. Resour. Announc.">
        <title>Complete Genome Sequence of Imperialibacter roseus strain P4T.</title>
        <authorList>
            <person name="Tizabi D.R."/>
            <person name="Bachvaroff T."/>
            <person name="Hill R.T."/>
        </authorList>
    </citation>
    <scope>NUCLEOTIDE SEQUENCE [LARGE SCALE GENOMIC DNA]</scope>
    <source>
        <strain evidence="3 4">P4T</strain>
    </source>
</reference>
<protein>
    <submittedName>
        <fullName evidence="3">Histidine kinase</fullName>
    </submittedName>
</protein>
<keyword evidence="1" id="KW-0812">Transmembrane</keyword>
<name>A0ABZ0IQ56_9BACT</name>
<dbReference type="InterPro" id="IPR010559">
    <property type="entry name" value="Sig_transdc_His_kin_internal"/>
</dbReference>
<keyword evidence="1" id="KW-1133">Transmembrane helix</keyword>
<feature type="transmembrane region" description="Helical" evidence="1">
    <location>
        <begin position="12"/>
        <end position="32"/>
    </location>
</feature>
<feature type="transmembrane region" description="Helical" evidence="1">
    <location>
        <begin position="38"/>
        <end position="58"/>
    </location>
</feature>
<dbReference type="Pfam" id="PF06580">
    <property type="entry name" value="His_kinase"/>
    <property type="match status" value="1"/>
</dbReference>
<dbReference type="InterPro" id="IPR036890">
    <property type="entry name" value="HATPase_C_sf"/>
</dbReference>
<dbReference type="Gene3D" id="3.30.565.10">
    <property type="entry name" value="Histidine kinase-like ATPase, C-terminal domain"/>
    <property type="match status" value="1"/>
</dbReference>
<keyword evidence="3" id="KW-0808">Transferase</keyword>
<dbReference type="PANTHER" id="PTHR34220:SF7">
    <property type="entry name" value="SENSOR HISTIDINE KINASE YPDA"/>
    <property type="match status" value="1"/>
</dbReference>
<feature type="domain" description="Signal transduction histidine kinase internal region" evidence="2">
    <location>
        <begin position="187"/>
        <end position="259"/>
    </location>
</feature>